<evidence type="ECO:0000256" key="4">
    <source>
        <dbReference type="ARBA" id="ARBA00022692"/>
    </source>
</evidence>
<gene>
    <name evidence="12" type="ORF">DVH24_022404</name>
</gene>
<dbReference type="PANTHER" id="PTHR45651:SF68">
    <property type="entry name" value="ION TRANSPORT DOMAIN-CONTAINING PROTEIN"/>
    <property type="match status" value="1"/>
</dbReference>
<protein>
    <recommendedName>
        <fullName evidence="11">Cyclic nucleotide-binding domain-containing protein</fullName>
    </recommendedName>
</protein>
<feature type="transmembrane region" description="Helical" evidence="10">
    <location>
        <begin position="165"/>
        <end position="185"/>
    </location>
</feature>
<dbReference type="Pfam" id="PF00520">
    <property type="entry name" value="Ion_trans"/>
    <property type="match status" value="1"/>
</dbReference>
<dbReference type="Proteomes" id="UP000290289">
    <property type="component" value="Chromosome 1"/>
</dbReference>
<name>A0A498KJ04_MALDO</name>
<dbReference type="GO" id="GO:0016020">
    <property type="term" value="C:membrane"/>
    <property type="evidence" value="ECO:0007669"/>
    <property type="project" value="UniProtKB-SubCell"/>
</dbReference>
<dbReference type="Gene3D" id="1.10.287.70">
    <property type="match status" value="1"/>
</dbReference>
<accession>A0A498KJ04</accession>
<dbReference type="InterPro" id="IPR014710">
    <property type="entry name" value="RmlC-like_jellyroll"/>
</dbReference>
<keyword evidence="9" id="KW-0407">Ion channel</keyword>
<dbReference type="SMART" id="SM00100">
    <property type="entry name" value="cNMP"/>
    <property type="match status" value="1"/>
</dbReference>
<feature type="transmembrane region" description="Helical" evidence="10">
    <location>
        <begin position="39"/>
        <end position="60"/>
    </location>
</feature>
<evidence type="ECO:0000256" key="7">
    <source>
        <dbReference type="ARBA" id="ARBA00023136"/>
    </source>
</evidence>
<dbReference type="SUPFAM" id="SSF81324">
    <property type="entry name" value="Voltage-gated potassium channels"/>
    <property type="match status" value="1"/>
</dbReference>
<dbReference type="InterPro" id="IPR000595">
    <property type="entry name" value="cNMP-bd_dom"/>
</dbReference>
<keyword evidence="5 10" id="KW-1133">Transmembrane helix</keyword>
<keyword evidence="8" id="KW-1071">Ligand-gated ion channel</keyword>
<dbReference type="EMBL" id="RDQH01000327">
    <property type="protein sequence ID" value="RXI08260.1"/>
    <property type="molecule type" value="Genomic_DNA"/>
</dbReference>
<sequence>MPHKANIKLFRLSGSGELTLIQEIFSLERGRYLIIWNKLFVTSCIFAVYLDPFFFYVLIIDQRKKCLQMDKTLSIVAFLVRSLTDFVFLVHLICEICYNVSVKSKRSTAVGQTGGNSVTKLKIRKFIAQKMPWLTVFTVIDFLALIPLPQLLMVVMFYNMKGSGFVEHLSFLNFFLLCQYFPRIYRIYLSAKEFKRTNGIWAKGLYNLILYILASHVLGAFWYLFSIERELTCWHMACVKSGNNFRECMSTFHCDNQRTTTKYITILDKYCPLNNSDGGLFNFGIFLDSLKDRNTEHINFGKKFFYCFWWGLRNLSTFGTNLTTSTYVYENLFVVFISIVGLLLFTYLIGNVQLEATKQEERRRKYAQDDVDKWMSINEVPDHIKRQILSSIEEQELEQESDADLHNSLFYIRPKNIRPHQMLHFCMKTLKNVKKLQNMADEVLKSMCDCLKPVTYNKNEFVFRMGDPVDCMLFIIKGTVWTYALSDSQAGQGISSLATKRLGKGDFYGEELLDCASDSFTELPASGKHVKCQTKVEAFLLMANDLDAVVSEHRLKWEENEMLVSKYPLRWEKNEKKGSQEVKDMVASTIPTAYRRALKPFP</sequence>
<keyword evidence="6" id="KW-0406">Ion transport</keyword>
<keyword evidence="7 10" id="KW-0472">Membrane</keyword>
<dbReference type="Pfam" id="PF00027">
    <property type="entry name" value="cNMP_binding"/>
    <property type="match status" value="1"/>
</dbReference>
<comment type="caution">
    <text evidence="12">The sequence shown here is derived from an EMBL/GenBank/DDBJ whole genome shotgun (WGS) entry which is preliminary data.</text>
</comment>
<dbReference type="PANTHER" id="PTHR45651">
    <property type="entry name" value="CYCLIC NUCLEOTIDE-GATED ION CHANNEL 15-RELATED-RELATED"/>
    <property type="match status" value="1"/>
</dbReference>
<feature type="transmembrane region" description="Helical" evidence="10">
    <location>
        <begin position="72"/>
        <end position="98"/>
    </location>
</feature>
<feature type="transmembrane region" description="Helical" evidence="10">
    <location>
        <begin position="205"/>
        <end position="225"/>
    </location>
</feature>
<evidence type="ECO:0000256" key="3">
    <source>
        <dbReference type="ARBA" id="ARBA00022448"/>
    </source>
</evidence>
<evidence type="ECO:0000256" key="2">
    <source>
        <dbReference type="ARBA" id="ARBA00010486"/>
    </source>
</evidence>
<comment type="similarity">
    <text evidence="2">Belongs to the cyclic nucleotide-gated cation channel (TC 1.A.1.5) family.</text>
</comment>
<dbReference type="AlphaFoldDB" id="A0A498KJ04"/>
<proteinExistence type="inferred from homology"/>
<feature type="domain" description="Cyclic nucleotide-binding" evidence="11">
    <location>
        <begin position="435"/>
        <end position="513"/>
    </location>
</feature>
<evidence type="ECO:0000256" key="1">
    <source>
        <dbReference type="ARBA" id="ARBA00004141"/>
    </source>
</evidence>
<feature type="transmembrane region" description="Helical" evidence="10">
    <location>
        <begin position="133"/>
        <end position="159"/>
    </location>
</feature>
<dbReference type="InterPro" id="IPR005821">
    <property type="entry name" value="Ion_trans_dom"/>
</dbReference>
<dbReference type="GO" id="GO:0005216">
    <property type="term" value="F:monoatomic ion channel activity"/>
    <property type="evidence" value="ECO:0007669"/>
    <property type="project" value="InterPro"/>
</dbReference>
<evidence type="ECO:0000313" key="12">
    <source>
        <dbReference type="EMBL" id="RXI08260.1"/>
    </source>
</evidence>
<comment type="subcellular location">
    <subcellularLocation>
        <location evidence="1">Membrane</location>
        <topology evidence="1">Multi-pass membrane protein</topology>
    </subcellularLocation>
</comment>
<keyword evidence="4 10" id="KW-0812">Transmembrane</keyword>
<dbReference type="InterPro" id="IPR018490">
    <property type="entry name" value="cNMP-bd_dom_sf"/>
</dbReference>
<feature type="transmembrane region" description="Helical" evidence="10">
    <location>
        <begin position="332"/>
        <end position="354"/>
    </location>
</feature>
<evidence type="ECO:0000256" key="5">
    <source>
        <dbReference type="ARBA" id="ARBA00022989"/>
    </source>
</evidence>
<dbReference type="PROSITE" id="PS50042">
    <property type="entry name" value="CNMP_BINDING_3"/>
    <property type="match status" value="1"/>
</dbReference>
<evidence type="ECO:0000256" key="9">
    <source>
        <dbReference type="ARBA" id="ARBA00023303"/>
    </source>
</evidence>
<dbReference type="Gene3D" id="2.60.120.10">
    <property type="entry name" value="Jelly Rolls"/>
    <property type="match status" value="1"/>
</dbReference>
<reference evidence="12 13" key="1">
    <citation type="submission" date="2018-10" db="EMBL/GenBank/DDBJ databases">
        <title>A high-quality apple genome assembly.</title>
        <authorList>
            <person name="Hu J."/>
        </authorList>
    </citation>
    <scope>NUCLEOTIDE SEQUENCE [LARGE SCALE GENOMIC DNA]</scope>
    <source>
        <strain evidence="13">cv. HFTH1</strain>
        <tissue evidence="12">Young leaf</tissue>
    </source>
</reference>
<keyword evidence="13" id="KW-1185">Reference proteome</keyword>
<organism evidence="12 13">
    <name type="scientific">Malus domestica</name>
    <name type="common">Apple</name>
    <name type="synonym">Pyrus malus</name>
    <dbReference type="NCBI Taxonomy" id="3750"/>
    <lineage>
        <taxon>Eukaryota</taxon>
        <taxon>Viridiplantae</taxon>
        <taxon>Streptophyta</taxon>
        <taxon>Embryophyta</taxon>
        <taxon>Tracheophyta</taxon>
        <taxon>Spermatophyta</taxon>
        <taxon>Magnoliopsida</taxon>
        <taxon>eudicotyledons</taxon>
        <taxon>Gunneridae</taxon>
        <taxon>Pentapetalae</taxon>
        <taxon>rosids</taxon>
        <taxon>fabids</taxon>
        <taxon>Rosales</taxon>
        <taxon>Rosaceae</taxon>
        <taxon>Amygdaloideae</taxon>
        <taxon>Maleae</taxon>
        <taxon>Malus</taxon>
    </lineage>
</organism>
<dbReference type="CDD" id="cd00038">
    <property type="entry name" value="CAP_ED"/>
    <property type="match status" value="1"/>
</dbReference>
<evidence type="ECO:0000256" key="10">
    <source>
        <dbReference type="SAM" id="Phobius"/>
    </source>
</evidence>
<dbReference type="SUPFAM" id="SSF51206">
    <property type="entry name" value="cAMP-binding domain-like"/>
    <property type="match status" value="1"/>
</dbReference>
<evidence type="ECO:0000313" key="13">
    <source>
        <dbReference type="Proteomes" id="UP000290289"/>
    </source>
</evidence>
<evidence type="ECO:0000256" key="8">
    <source>
        <dbReference type="ARBA" id="ARBA00023286"/>
    </source>
</evidence>
<keyword evidence="3" id="KW-0813">Transport</keyword>
<evidence type="ECO:0000256" key="6">
    <source>
        <dbReference type="ARBA" id="ARBA00023065"/>
    </source>
</evidence>
<evidence type="ECO:0000259" key="11">
    <source>
        <dbReference type="PROSITE" id="PS50042"/>
    </source>
</evidence>